<organism evidence="9 10">
    <name type="scientific">Aquabacterium lacunae</name>
    <dbReference type="NCBI Taxonomy" id="2528630"/>
    <lineage>
        <taxon>Bacteria</taxon>
        <taxon>Pseudomonadati</taxon>
        <taxon>Pseudomonadota</taxon>
        <taxon>Betaproteobacteria</taxon>
        <taxon>Burkholderiales</taxon>
        <taxon>Aquabacterium</taxon>
    </lineage>
</organism>
<keyword evidence="2" id="KW-1003">Cell membrane</keyword>
<feature type="transmembrane region" description="Helical" evidence="8">
    <location>
        <begin position="128"/>
        <end position="145"/>
    </location>
</feature>
<evidence type="ECO:0000256" key="6">
    <source>
        <dbReference type="ARBA" id="ARBA00022989"/>
    </source>
</evidence>
<proteinExistence type="predicted"/>
<evidence type="ECO:0000256" key="1">
    <source>
        <dbReference type="ARBA" id="ARBA00004651"/>
    </source>
</evidence>
<dbReference type="NCBIfam" id="TIGR03113">
    <property type="entry name" value="exosort_XrtB"/>
    <property type="match status" value="1"/>
</dbReference>
<reference evidence="9 10" key="1">
    <citation type="submission" date="2019-02" db="EMBL/GenBank/DDBJ databases">
        <title>Aquabacterium sp. strain KMB7.</title>
        <authorList>
            <person name="Chen W.-M."/>
        </authorList>
    </citation>
    <scope>NUCLEOTIDE SEQUENCE [LARGE SCALE GENOMIC DNA]</scope>
    <source>
        <strain evidence="9 10">KMB7</strain>
    </source>
</reference>
<dbReference type="Pfam" id="PF09721">
    <property type="entry name" value="Exosortase_EpsH"/>
    <property type="match status" value="1"/>
</dbReference>
<sequence>MNSSTTSGAPVKPELPVMALGAWLLAYVLFYASTYSVLMRDTWSTDDQGHGPMIIAAAAFLAWQRRHDIFAGSARPAPGWAGALMVLAMLMYVVGHSQNIIEMEALSQIPVLIAGLLLVHGWSAVRKVWFPLFFLLFSMPLPGALTQMITMPLKLAVSTVAEQVLYWMDYPIARVGVMLTVGHYQLLVADACSGLNSLFTLEALGLLYMNVMNYTNRARNVLLAVMIVPISFLSNVTRVIVLVLLTYHYGDEVGQGFAHNFSGMVLFTVALVLTYLFDCLLSMWFDKKRKKA</sequence>
<evidence type="ECO:0000256" key="4">
    <source>
        <dbReference type="ARBA" id="ARBA00022692"/>
    </source>
</evidence>
<keyword evidence="4 8" id="KW-0812">Transmembrane</keyword>
<dbReference type="InterPro" id="IPR019127">
    <property type="entry name" value="Exosortase"/>
</dbReference>
<feature type="transmembrane region" description="Helical" evidence="8">
    <location>
        <begin position="261"/>
        <end position="285"/>
    </location>
</feature>
<feature type="transmembrane region" description="Helical" evidence="8">
    <location>
        <begin position="221"/>
        <end position="249"/>
    </location>
</feature>
<feature type="transmembrane region" description="Helical" evidence="8">
    <location>
        <begin position="77"/>
        <end position="94"/>
    </location>
</feature>
<dbReference type="Proteomes" id="UP000292120">
    <property type="component" value="Unassembled WGS sequence"/>
</dbReference>
<dbReference type="InterPro" id="IPR013426">
    <property type="entry name" value="EpsH-like"/>
</dbReference>
<keyword evidence="6 8" id="KW-1133">Transmembrane helix</keyword>
<dbReference type="OrthoDB" id="597443at2"/>
<dbReference type="NCBIfam" id="TIGR02602">
    <property type="entry name" value="8TM_EpsH"/>
    <property type="match status" value="1"/>
</dbReference>
<keyword evidence="10" id="KW-1185">Reference proteome</keyword>
<evidence type="ECO:0000256" key="2">
    <source>
        <dbReference type="ARBA" id="ARBA00022475"/>
    </source>
</evidence>
<dbReference type="GO" id="GO:0005886">
    <property type="term" value="C:plasma membrane"/>
    <property type="evidence" value="ECO:0007669"/>
    <property type="project" value="UniProtKB-SubCell"/>
</dbReference>
<keyword evidence="7 8" id="KW-0472">Membrane</keyword>
<comment type="caution">
    <text evidence="9">The sequence shown here is derived from an EMBL/GenBank/DDBJ whole genome shotgun (WGS) entry which is preliminary data.</text>
</comment>
<protein>
    <submittedName>
        <fullName evidence="9">Exosortase B</fullName>
    </submittedName>
</protein>
<evidence type="ECO:0000313" key="10">
    <source>
        <dbReference type="Proteomes" id="UP000292120"/>
    </source>
</evidence>
<evidence type="ECO:0000313" key="9">
    <source>
        <dbReference type="EMBL" id="TBO30187.1"/>
    </source>
</evidence>
<feature type="transmembrane region" description="Helical" evidence="8">
    <location>
        <begin position="106"/>
        <end position="122"/>
    </location>
</feature>
<evidence type="ECO:0000256" key="8">
    <source>
        <dbReference type="SAM" id="Phobius"/>
    </source>
</evidence>
<dbReference type="GO" id="GO:0006508">
    <property type="term" value="P:proteolysis"/>
    <property type="evidence" value="ECO:0007669"/>
    <property type="project" value="UniProtKB-KW"/>
</dbReference>
<accession>A0A4Q9GX75</accession>
<gene>
    <name evidence="9" type="primary">xrtB</name>
    <name evidence="9" type="ORF">EYS42_10840</name>
</gene>
<feature type="transmembrane region" description="Helical" evidence="8">
    <location>
        <begin position="20"/>
        <end position="38"/>
    </location>
</feature>
<keyword evidence="3" id="KW-0645">Protease</keyword>
<dbReference type="InterPro" id="IPR026392">
    <property type="entry name" value="Exo/Archaeosortase_dom"/>
</dbReference>
<evidence type="ECO:0000256" key="7">
    <source>
        <dbReference type="ARBA" id="ARBA00023136"/>
    </source>
</evidence>
<dbReference type="AlphaFoldDB" id="A0A4Q9GX75"/>
<evidence type="ECO:0000256" key="5">
    <source>
        <dbReference type="ARBA" id="ARBA00022801"/>
    </source>
</evidence>
<dbReference type="NCBIfam" id="TIGR04178">
    <property type="entry name" value="exo_archaeo"/>
    <property type="match status" value="1"/>
</dbReference>
<keyword evidence="5" id="KW-0378">Hydrolase</keyword>
<dbReference type="GO" id="GO:0008233">
    <property type="term" value="F:peptidase activity"/>
    <property type="evidence" value="ECO:0007669"/>
    <property type="project" value="UniProtKB-KW"/>
</dbReference>
<evidence type="ECO:0000256" key="3">
    <source>
        <dbReference type="ARBA" id="ARBA00022670"/>
    </source>
</evidence>
<dbReference type="EMBL" id="SIXI01000004">
    <property type="protein sequence ID" value="TBO30187.1"/>
    <property type="molecule type" value="Genomic_DNA"/>
</dbReference>
<dbReference type="InterPro" id="IPR017544">
    <property type="entry name" value="Exosortase-2"/>
</dbReference>
<comment type="subcellular location">
    <subcellularLocation>
        <location evidence="1">Cell membrane</location>
        <topology evidence="1">Multi-pass membrane protein</topology>
    </subcellularLocation>
</comment>
<dbReference type="RefSeq" id="WP_130968180.1">
    <property type="nucleotide sequence ID" value="NZ_SIXI01000004.1"/>
</dbReference>
<name>A0A4Q9GX75_9BURK</name>